<keyword evidence="5 6" id="KW-0539">Nucleus</keyword>
<evidence type="ECO:0000256" key="6">
    <source>
        <dbReference type="RuleBase" id="RU367028"/>
    </source>
</evidence>
<evidence type="ECO:0000256" key="3">
    <source>
        <dbReference type="ARBA" id="ARBA00023015"/>
    </source>
</evidence>
<evidence type="ECO:0000313" key="8">
    <source>
        <dbReference type="EMBL" id="KAJ7966741.1"/>
    </source>
</evidence>
<dbReference type="InterPro" id="IPR038933">
    <property type="entry name" value="Ovate"/>
</dbReference>
<dbReference type="PANTHER" id="PTHR33057">
    <property type="entry name" value="TRANSCRIPTION REPRESSOR OFP7-RELATED"/>
    <property type="match status" value="1"/>
</dbReference>
<dbReference type="Pfam" id="PF04844">
    <property type="entry name" value="Ovate"/>
    <property type="match status" value="1"/>
</dbReference>
<dbReference type="Proteomes" id="UP001163823">
    <property type="component" value="Chromosome 6"/>
</dbReference>
<comment type="caution">
    <text evidence="8">The sequence shown here is derived from an EMBL/GenBank/DDBJ whole genome shotgun (WGS) entry which is preliminary data.</text>
</comment>
<name>A0AAD7LYL8_QUISA</name>
<feature type="domain" description="OVATE" evidence="7">
    <location>
        <begin position="122"/>
        <end position="181"/>
    </location>
</feature>
<keyword evidence="3 6" id="KW-0805">Transcription regulation</keyword>
<dbReference type="AlphaFoldDB" id="A0AAD7LYL8"/>
<comment type="subcellular location">
    <subcellularLocation>
        <location evidence="1 6">Nucleus</location>
    </subcellularLocation>
</comment>
<protein>
    <recommendedName>
        <fullName evidence="6">Transcription repressor</fullName>
    </recommendedName>
    <alternativeName>
        <fullName evidence="6">Ovate family protein</fullName>
    </alternativeName>
</protein>
<dbReference type="PROSITE" id="PS51754">
    <property type="entry name" value="OVATE"/>
    <property type="match status" value="1"/>
</dbReference>
<accession>A0AAD7LYL8</accession>
<dbReference type="PANTHER" id="PTHR33057:SF224">
    <property type="entry name" value="TRANSCRIPTION REPRESSOR"/>
    <property type="match status" value="1"/>
</dbReference>
<reference evidence="8" key="1">
    <citation type="journal article" date="2023" name="Science">
        <title>Elucidation of the pathway for biosynthesis of saponin adjuvants from the soapbark tree.</title>
        <authorList>
            <person name="Reed J."/>
            <person name="Orme A."/>
            <person name="El-Demerdash A."/>
            <person name="Owen C."/>
            <person name="Martin L.B.B."/>
            <person name="Misra R.C."/>
            <person name="Kikuchi S."/>
            <person name="Rejzek M."/>
            <person name="Martin A.C."/>
            <person name="Harkess A."/>
            <person name="Leebens-Mack J."/>
            <person name="Louveau T."/>
            <person name="Stephenson M.J."/>
            <person name="Osbourn A."/>
        </authorList>
    </citation>
    <scope>NUCLEOTIDE SEQUENCE</scope>
    <source>
        <strain evidence="8">S10</strain>
    </source>
</reference>
<evidence type="ECO:0000256" key="2">
    <source>
        <dbReference type="ARBA" id="ARBA00022491"/>
    </source>
</evidence>
<dbReference type="KEGG" id="qsa:O6P43_016161"/>
<dbReference type="NCBIfam" id="TIGR01568">
    <property type="entry name" value="A_thal_3678"/>
    <property type="match status" value="1"/>
</dbReference>
<evidence type="ECO:0000259" key="7">
    <source>
        <dbReference type="PROSITE" id="PS51754"/>
    </source>
</evidence>
<dbReference type="GO" id="GO:0045892">
    <property type="term" value="P:negative regulation of DNA-templated transcription"/>
    <property type="evidence" value="ECO:0007669"/>
    <property type="project" value="UniProtKB-UniRule"/>
</dbReference>
<comment type="function">
    <text evidence="6">Transcriptional repressor that regulates multiple aspects of plant growth and development.</text>
</comment>
<dbReference type="EMBL" id="JARAOO010000006">
    <property type="protein sequence ID" value="KAJ7966741.1"/>
    <property type="molecule type" value="Genomic_DNA"/>
</dbReference>
<sequence length="205" mass="24002">MPSFRFCRPKNSSTLPENPIPFTYRLSPVNRRKIDITYPNNFPAPPASTPDEDWSIICNVSSDRFSQQQICKERYECEKDSQSSVIISSSRSFVSNTKNREIRKMPPACTVEGNKVSESFAVVKKSKDPYEDFKRSMLEMIMEKEIFESKELEELLQCFLALNSRHYREIIVHVFTEIWELLFCESDPYIFPLPPRIVQHTQCNN</sequence>
<evidence type="ECO:0000256" key="5">
    <source>
        <dbReference type="ARBA" id="ARBA00023242"/>
    </source>
</evidence>
<keyword evidence="2 6" id="KW-0678">Repressor</keyword>
<organism evidence="8 9">
    <name type="scientific">Quillaja saponaria</name>
    <name type="common">Soap bark tree</name>
    <dbReference type="NCBI Taxonomy" id="32244"/>
    <lineage>
        <taxon>Eukaryota</taxon>
        <taxon>Viridiplantae</taxon>
        <taxon>Streptophyta</taxon>
        <taxon>Embryophyta</taxon>
        <taxon>Tracheophyta</taxon>
        <taxon>Spermatophyta</taxon>
        <taxon>Magnoliopsida</taxon>
        <taxon>eudicotyledons</taxon>
        <taxon>Gunneridae</taxon>
        <taxon>Pentapetalae</taxon>
        <taxon>rosids</taxon>
        <taxon>fabids</taxon>
        <taxon>Fabales</taxon>
        <taxon>Quillajaceae</taxon>
        <taxon>Quillaja</taxon>
    </lineage>
</organism>
<evidence type="ECO:0000256" key="4">
    <source>
        <dbReference type="ARBA" id="ARBA00023163"/>
    </source>
</evidence>
<keyword evidence="9" id="KW-1185">Reference proteome</keyword>
<gene>
    <name evidence="8" type="ORF">O6P43_016161</name>
</gene>
<dbReference type="GO" id="GO:0005634">
    <property type="term" value="C:nucleus"/>
    <property type="evidence" value="ECO:0007669"/>
    <property type="project" value="UniProtKB-SubCell"/>
</dbReference>
<proteinExistence type="predicted"/>
<dbReference type="InterPro" id="IPR006458">
    <property type="entry name" value="Ovate_C"/>
</dbReference>
<evidence type="ECO:0000313" key="9">
    <source>
        <dbReference type="Proteomes" id="UP001163823"/>
    </source>
</evidence>
<keyword evidence="4 6" id="KW-0804">Transcription</keyword>
<evidence type="ECO:0000256" key="1">
    <source>
        <dbReference type="ARBA" id="ARBA00004123"/>
    </source>
</evidence>